<dbReference type="InterPro" id="IPR050905">
    <property type="entry name" value="Plant_NBS-LRR"/>
</dbReference>
<dbReference type="PANTHER" id="PTHR33463:SF117">
    <property type="entry name" value="CC-NBS-LRR RESISTANCE PROTEIN"/>
    <property type="match status" value="1"/>
</dbReference>
<dbReference type="InterPro" id="IPR042197">
    <property type="entry name" value="Apaf_helical"/>
</dbReference>
<proteinExistence type="predicted"/>
<protein>
    <recommendedName>
        <fullName evidence="4">NB-ARC domain-containing protein</fullName>
    </recommendedName>
</protein>
<comment type="caution">
    <text evidence="5">The sequence shown here is derived from an EMBL/GenBank/DDBJ whole genome shotgun (WGS) entry which is preliminary data.</text>
</comment>
<dbReference type="OrthoDB" id="786439at2759"/>
<dbReference type="GO" id="GO:0005524">
    <property type="term" value="F:ATP binding"/>
    <property type="evidence" value="ECO:0007669"/>
    <property type="project" value="UniProtKB-KW"/>
</dbReference>
<dbReference type="Gene3D" id="3.40.50.300">
    <property type="entry name" value="P-loop containing nucleotide triphosphate hydrolases"/>
    <property type="match status" value="2"/>
</dbReference>
<name>A0A7J9HLD4_9ROSI</name>
<keyword evidence="3" id="KW-0067">ATP-binding</keyword>
<feature type="domain" description="NB-ARC" evidence="4">
    <location>
        <begin position="110"/>
        <end position="190"/>
    </location>
</feature>
<dbReference type="EMBL" id="JABFAD010000009">
    <property type="protein sequence ID" value="MBA0809745.1"/>
    <property type="molecule type" value="Genomic_DNA"/>
</dbReference>
<dbReference type="Pfam" id="PF00931">
    <property type="entry name" value="NB-ARC"/>
    <property type="match status" value="2"/>
</dbReference>
<evidence type="ECO:0000259" key="4">
    <source>
        <dbReference type="Pfam" id="PF00931"/>
    </source>
</evidence>
<keyword evidence="1" id="KW-0547">Nucleotide-binding</keyword>
<evidence type="ECO:0000256" key="2">
    <source>
        <dbReference type="ARBA" id="ARBA00022821"/>
    </source>
</evidence>
<feature type="domain" description="NB-ARC" evidence="4">
    <location>
        <begin position="68"/>
        <end position="105"/>
    </location>
</feature>
<dbReference type="GO" id="GO:0006952">
    <property type="term" value="P:defense response"/>
    <property type="evidence" value="ECO:0007669"/>
    <property type="project" value="UniProtKB-KW"/>
</dbReference>
<dbReference type="SUPFAM" id="SSF52540">
    <property type="entry name" value="P-loop containing nucleoside triphosphate hydrolases"/>
    <property type="match status" value="1"/>
</dbReference>
<dbReference type="InterPro" id="IPR002182">
    <property type="entry name" value="NB-ARC"/>
</dbReference>
<dbReference type="Proteomes" id="UP000593560">
    <property type="component" value="Unassembled WGS sequence"/>
</dbReference>
<dbReference type="InterPro" id="IPR027417">
    <property type="entry name" value="P-loop_NTPase"/>
</dbReference>
<feature type="non-terminal residue" evidence="5">
    <location>
        <position position="1"/>
    </location>
</feature>
<dbReference type="Gene3D" id="1.10.8.430">
    <property type="entry name" value="Helical domain of apoptotic protease-activating factors"/>
    <property type="match status" value="1"/>
</dbReference>
<keyword evidence="2" id="KW-0611">Plant defense</keyword>
<evidence type="ECO:0000313" key="6">
    <source>
        <dbReference type="Proteomes" id="UP000593560"/>
    </source>
</evidence>
<organism evidence="5 6">
    <name type="scientific">Gossypium harknessii</name>
    <dbReference type="NCBI Taxonomy" id="34285"/>
    <lineage>
        <taxon>Eukaryota</taxon>
        <taxon>Viridiplantae</taxon>
        <taxon>Streptophyta</taxon>
        <taxon>Embryophyta</taxon>
        <taxon>Tracheophyta</taxon>
        <taxon>Spermatophyta</taxon>
        <taxon>Magnoliopsida</taxon>
        <taxon>eudicotyledons</taxon>
        <taxon>Gunneridae</taxon>
        <taxon>Pentapetalae</taxon>
        <taxon>rosids</taxon>
        <taxon>malvids</taxon>
        <taxon>Malvales</taxon>
        <taxon>Malvaceae</taxon>
        <taxon>Malvoideae</taxon>
        <taxon>Gossypium</taxon>
    </lineage>
</organism>
<accession>A0A7J9HLD4</accession>
<evidence type="ECO:0000313" key="5">
    <source>
        <dbReference type="EMBL" id="MBA0809745.1"/>
    </source>
</evidence>
<sequence>PNWGWRYCLSKKLAKKTLLISELLETCNFSPIGRRAPLQGIEFITSKDFRDSESSKSAFIGIMEAINAKGVNMIGLYGKPGVGKTTLAKEVGKHALEQKLFDKVVIQEGKAEELFRSMQGVNKILVIFDDVWEEFEPETIGIPFGVAHEGCKILLTTRHQQVCTIMNCQKKIQPAILSKVEAWTSFKDNAGVDDGPSSLNGVAKEVARECKCLPLALVTVAKALKGESLDGWRAANQRLKDSRHLDNEEVFGNFVGWFLIGTL</sequence>
<dbReference type="PANTHER" id="PTHR33463">
    <property type="entry name" value="NB-ARC DOMAIN-CONTAINING PROTEIN-RELATED"/>
    <property type="match status" value="1"/>
</dbReference>
<dbReference type="GO" id="GO:0043531">
    <property type="term" value="F:ADP binding"/>
    <property type="evidence" value="ECO:0007669"/>
    <property type="project" value="InterPro"/>
</dbReference>
<keyword evidence="6" id="KW-1185">Reference proteome</keyword>
<gene>
    <name evidence="5" type="ORF">Gohar_025369</name>
</gene>
<dbReference type="AlphaFoldDB" id="A0A7J9HLD4"/>
<evidence type="ECO:0000256" key="1">
    <source>
        <dbReference type="ARBA" id="ARBA00022741"/>
    </source>
</evidence>
<dbReference type="PRINTS" id="PR00364">
    <property type="entry name" value="DISEASERSIST"/>
</dbReference>
<reference evidence="5 6" key="1">
    <citation type="journal article" date="2019" name="Genome Biol. Evol.">
        <title>Insights into the evolution of the New World diploid cottons (Gossypium, subgenus Houzingenia) based on genome sequencing.</title>
        <authorList>
            <person name="Grover C.E."/>
            <person name="Arick M.A. 2nd"/>
            <person name="Thrash A."/>
            <person name="Conover J.L."/>
            <person name="Sanders W.S."/>
            <person name="Peterson D.G."/>
            <person name="Frelichowski J.E."/>
            <person name="Scheffler J.A."/>
            <person name="Scheffler B.E."/>
            <person name="Wendel J.F."/>
        </authorList>
    </citation>
    <scope>NUCLEOTIDE SEQUENCE [LARGE SCALE GENOMIC DNA]</scope>
    <source>
        <strain evidence="5">0</strain>
        <tissue evidence="5">Leaf</tissue>
    </source>
</reference>
<evidence type="ECO:0000256" key="3">
    <source>
        <dbReference type="ARBA" id="ARBA00022840"/>
    </source>
</evidence>